<dbReference type="InterPro" id="IPR038441">
    <property type="entry name" value="THAP_Znf_sf"/>
</dbReference>
<evidence type="ECO:0000313" key="8">
    <source>
        <dbReference type="Proteomes" id="UP001174136"/>
    </source>
</evidence>
<evidence type="ECO:0000256" key="2">
    <source>
        <dbReference type="ARBA" id="ARBA00022771"/>
    </source>
</evidence>
<organism evidence="7 8">
    <name type="scientific">Merluccius polli</name>
    <name type="common">Benguela hake</name>
    <name type="synonym">Merluccius cadenati</name>
    <dbReference type="NCBI Taxonomy" id="89951"/>
    <lineage>
        <taxon>Eukaryota</taxon>
        <taxon>Metazoa</taxon>
        <taxon>Chordata</taxon>
        <taxon>Craniata</taxon>
        <taxon>Vertebrata</taxon>
        <taxon>Euteleostomi</taxon>
        <taxon>Actinopterygii</taxon>
        <taxon>Neopterygii</taxon>
        <taxon>Teleostei</taxon>
        <taxon>Neoteleostei</taxon>
        <taxon>Acanthomorphata</taxon>
        <taxon>Zeiogadaria</taxon>
        <taxon>Gadariae</taxon>
        <taxon>Gadiformes</taxon>
        <taxon>Gadoidei</taxon>
        <taxon>Merlucciidae</taxon>
        <taxon>Merluccius</taxon>
    </lineage>
</organism>
<evidence type="ECO:0000256" key="4">
    <source>
        <dbReference type="ARBA" id="ARBA00023125"/>
    </source>
</evidence>
<dbReference type="EMBL" id="JAOPHQ010001707">
    <property type="protein sequence ID" value="KAK0149971.1"/>
    <property type="molecule type" value="Genomic_DNA"/>
</dbReference>
<dbReference type="GO" id="GO:0008270">
    <property type="term" value="F:zinc ion binding"/>
    <property type="evidence" value="ECO:0007669"/>
    <property type="project" value="UniProtKB-KW"/>
</dbReference>
<dbReference type="GO" id="GO:0003677">
    <property type="term" value="F:DNA binding"/>
    <property type="evidence" value="ECO:0007669"/>
    <property type="project" value="UniProtKB-UniRule"/>
</dbReference>
<name>A0AA47P459_MERPO</name>
<reference evidence="7" key="1">
    <citation type="journal article" date="2023" name="Front. Mar. Sci.">
        <title>A new Merluccius polli reference genome to investigate the effects of global change in West African waters.</title>
        <authorList>
            <person name="Mateo J.L."/>
            <person name="Blanco-Fernandez C."/>
            <person name="Garcia-Vazquez E."/>
            <person name="Machado-Schiaffino G."/>
        </authorList>
    </citation>
    <scope>NUCLEOTIDE SEQUENCE</scope>
    <source>
        <strain evidence="7">C29</strain>
        <tissue evidence="7">Fin</tissue>
    </source>
</reference>
<accession>A0AA47P459</accession>
<dbReference type="InterPro" id="IPR006612">
    <property type="entry name" value="THAP_Znf"/>
</dbReference>
<dbReference type="PROSITE" id="PS50950">
    <property type="entry name" value="ZF_THAP"/>
    <property type="match status" value="1"/>
</dbReference>
<evidence type="ECO:0000259" key="6">
    <source>
        <dbReference type="PROSITE" id="PS50950"/>
    </source>
</evidence>
<sequence>MATGKSHMKCCVVGCTQPHKSFHFLPTKENRRTAWLDFIFDGHVPATIGKKLAVCANHFTADCFENLGQYTAGFASTLRLTVVSVPTVHVNSADGDAAVQSLLFPATREIGCQTDPPEINTQTVGTQLSLRTLQPHFKSEGYCVQERLLCWHVHCSPHCPVAFPNINTSKGTWRRWRRRINLILRAAHQ</sequence>
<gene>
    <name evidence="7" type="ORF">N1851_009259</name>
</gene>
<evidence type="ECO:0000256" key="1">
    <source>
        <dbReference type="ARBA" id="ARBA00022723"/>
    </source>
</evidence>
<dbReference type="Proteomes" id="UP001174136">
    <property type="component" value="Unassembled WGS sequence"/>
</dbReference>
<keyword evidence="4 5" id="KW-0238">DNA-binding</keyword>
<evidence type="ECO:0000256" key="3">
    <source>
        <dbReference type="ARBA" id="ARBA00022833"/>
    </source>
</evidence>
<feature type="domain" description="THAP-type" evidence="6">
    <location>
        <begin position="8"/>
        <end position="89"/>
    </location>
</feature>
<comment type="caution">
    <text evidence="7">The sequence shown here is derived from an EMBL/GenBank/DDBJ whole genome shotgun (WGS) entry which is preliminary data.</text>
</comment>
<protein>
    <recommendedName>
        <fullName evidence="6">THAP-type domain-containing protein</fullName>
    </recommendedName>
</protein>
<dbReference type="SMART" id="SM00980">
    <property type="entry name" value="THAP"/>
    <property type="match status" value="1"/>
</dbReference>
<dbReference type="Gene3D" id="6.20.210.20">
    <property type="entry name" value="THAP domain"/>
    <property type="match status" value="1"/>
</dbReference>
<dbReference type="Pfam" id="PF05485">
    <property type="entry name" value="THAP"/>
    <property type="match status" value="1"/>
</dbReference>
<evidence type="ECO:0000313" key="7">
    <source>
        <dbReference type="EMBL" id="KAK0149971.1"/>
    </source>
</evidence>
<keyword evidence="3" id="KW-0862">Zinc</keyword>
<keyword evidence="1" id="KW-0479">Metal-binding</keyword>
<dbReference type="SMART" id="SM00692">
    <property type="entry name" value="DM3"/>
    <property type="match status" value="1"/>
</dbReference>
<dbReference type="AlphaFoldDB" id="A0AA47P459"/>
<proteinExistence type="predicted"/>
<keyword evidence="2 5" id="KW-0863">Zinc-finger</keyword>
<evidence type="ECO:0000256" key="5">
    <source>
        <dbReference type="PROSITE-ProRule" id="PRU00309"/>
    </source>
</evidence>
<dbReference type="SUPFAM" id="SSF57716">
    <property type="entry name" value="Glucocorticoid receptor-like (DNA-binding domain)"/>
    <property type="match status" value="1"/>
</dbReference>
<keyword evidence="8" id="KW-1185">Reference proteome</keyword>